<dbReference type="Pfam" id="PF02362">
    <property type="entry name" value="B3"/>
    <property type="match status" value="2"/>
</dbReference>
<dbReference type="PANTHER" id="PTHR31674">
    <property type="entry name" value="B3 DOMAIN-CONTAINING PROTEIN REM-LIKE 3-RELATED"/>
    <property type="match status" value="1"/>
</dbReference>
<dbReference type="PROSITE" id="PS50863">
    <property type="entry name" value="B3"/>
    <property type="match status" value="2"/>
</dbReference>
<evidence type="ECO:0000313" key="8">
    <source>
        <dbReference type="EMBL" id="KAK1652119.1"/>
    </source>
</evidence>
<protein>
    <recommendedName>
        <fullName evidence="7">TF-B3 domain-containing protein</fullName>
    </recommendedName>
</protein>
<dbReference type="AlphaFoldDB" id="A0AAD8SI89"/>
<dbReference type="InterPro" id="IPR039218">
    <property type="entry name" value="REM_fam"/>
</dbReference>
<evidence type="ECO:0000256" key="3">
    <source>
        <dbReference type="ARBA" id="ARBA00023125"/>
    </source>
</evidence>
<evidence type="ECO:0000256" key="5">
    <source>
        <dbReference type="ARBA" id="ARBA00023242"/>
    </source>
</evidence>
<comment type="subcellular location">
    <subcellularLocation>
        <location evidence="1">Nucleus</location>
    </subcellularLocation>
</comment>
<keyword evidence="9" id="KW-1185">Reference proteome</keyword>
<dbReference type="GO" id="GO:0003677">
    <property type="term" value="F:DNA binding"/>
    <property type="evidence" value="ECO:0007669"/>
    <property type="project" value="UniProtKB-KW"/>
</dbReference>
<keyword evidence="5" id="KW-0539">Nucleus</keyword>
<comment type="caution">
    <text evidence="8">The sequence shown here is derived from an EMBL/GenBank/DDBJ whole genome shotgun (WGS) entry which is preliminary data.</text>
</comment>
<evidence type="ECO:0000313" key="9">
    <source>
        <dbReference type="Proteomes" id="UP001231189"/>
    </source>
</evidence>
<dbReference type="SMART" id="SM01019">
    <property type="entry name" value="B3"/>
    <property type="match status" value="2"/>
</dbReference>
<evidence type="ECO:0000256" key="2">
    <source>
        <dbReference type="ARBA" id="ARBA00023015"/>
    </source>
</evidence>
<keyword evidence="4" id="KW-0804">Transcription</keyword>
<reference evidence="8" key="1">
    <citation type="submission" date="2023-07" db="EMBL/GenBank/DDBJ databases">
        <title>A chromosome-level genome assembly of Lolium multiflorum.</title>
        <authorList>
            <person name="Chen Y."/>
            <person name="Copetti D."/>
            <person name="Kolliker R."/>
            <person name="Studer B."/>
        </authorList>
    </citation>
    <scope>NUCLEOTIDE SEQUENCE</scope>
    <source>
        <strain evidence="8">02402/16</strain>
        <tissue evidence="8">Leaf</tissue>
    </source>
</reference>
<keyword evidence="2" id="KW-0805">Transcription regulation</keyword>
<name>A0AAD8SI89_LOLMU</name>
<dbReference type="InterPro" id="IPR003340">
    <property type="entry name" value="B3_DNA-bd"/>
</dbReference>
<feature type="domain" description="TF-B3" evidence="7">
    <location>
        <begin position="139"/>
        <end position="235"/>
    </location>
</feature>
<dbReference type="EMBL" id="JAUUTY010000004">
    <property type="protein sequence ID" value="KAK1652119.1"/>
    <property type="molecule type" value="Genomic_DNA"/>
</dbReference>
<gene>
    <name evidence="8" type="ORF">QYE76_069924</name>
</gene>
<dbReference type="SUPFAM" id="SSF101936">
    <property type="entry name" value="DNA-binding pseudobarrel domain"/>
    <property type="match status" value="2"/>
</dbReference>
<feature type="domain" description="TF-B3" evidence="7">
    <location>
        <begin position="248"/>
        <end position="338"/>
    </location>
</feature>
<dbReference type="GO" id="GO:0005634">
    <property type="term" value="C:nucleus"/>
    <property type="evidence" value="ECO:0007669"/>
    <property type="project" value="UniProtKB-SubCell"/>
</dbReference>
<dbReference type="CDD" id="cd10017">
    <property type="entry name" value="B3_DNA"/>
    <property type="match status" value="2"/>
</dbReference>
<evidence type="ECO:0000256" key="6">
    <source>
        <dbReference type="SAM" id="MobiDB-lite"/>
    </source>
</evidence>
<evidence type="ECO:0000256" key="1">
    <source>
        <dbReference type="ARBA" id="ARBA00004123"/>
    </source>
</evidence>
<dbReference type="PANTHER" id="PTHR31674:SF95">
    <property type="entry name" value="B3 DOMAIN-CONTAINING PROTEIN OS03G0212300"/>
    <property type="match status" value="1"/>
</dbReference>
<feature type="region of interest" description="Disordered" evidence="6">
    <location>
        <begin position="104"/>
        <end position="126"/>
    </location>
</feature>
<sequence>MTIPKPGHAALVVEAQIGGFKMTKVFMDGGSGLNLIFLDTIKTMGITMRMLEETDTCFHGILPTSPAYTIGKVFLNVVFDNCDREYQKIAAKFGLRQEAVDLPSKSSARDDREDERVRRMKKKPADLATEKTGMDDLADFEFFKIILEDGSRNLMLPDKFASVLDGREPRELKLREAGWGRLLWDVEVVFDGEGHMYLGRGWDQFAREYDVQRGHFLVFSYDGDAVLAVKMFDGTMQCHLGARQNQYLNVPAEFQVAHGYAERSKVVLWMRGKSWTVNLKHNNRLVGHPRTSLRYGWHQFCVDNRLDVGDTCFFRALRGGDAGRGEDHVLKVEVRKRDGTFVH</sequence>
<feature type="compositionally biased region" description="Basic and acidic residues" evidence="6">
    <location>
        <begin position="107"/>
        <end position="126"/>
    </location>
</feature>
<evidence type="ECO:0000259" key="7">
    <source>
        <dbReference type="PROSITE" id="PS50863"/>
    </source>
</evidence>
<keyword evidence="3" id="KW-0238">DNA-binding</keyword>
<dbReference type="Gene3D" id="2.40.330.10">
    <property type="entry name" value="DNA-binding pseudobarrel domain"/>
    <property type="match status" value="2"/>
</dbReference>
<accession>A0AAD8SI89</accession>
<dbReference type="Proteomes" id="UP001231189">
    <property type="component" value="Unassembled WGS sequence"/>
</dbReference>
<proteinExistence type="predicted"/>
<organism evidence="8 9">
    <name type="scientific">Lolium multiflorum</name>
    <name type="common">Italian ryegrass</name>
    <name type="synonym">Lolium perenne subsp. multiflorum</name>
    <dbReference type="NCBI Taxonomy" id="4521"/>
    <lineage>
        <taxon>Eukaryota</taxon>
        <taxon>Viridiplantae</taxon>
        <taxon>Streptophyta</taxon>
        <taxon>Embryophyta</taxon>
        <taxon>Tracheophyta</taxon>
        <taxon>Spermatophyta</taxon>
        <taxon>Magnoliopsida</taxon>
        <taxon>Liliopsida</taxon>
        <taxon>Poales</taxon>
        <taxon>Poaceae</taxon>
        <taxon>BOP clade</taxon>
        <taxon>Pooideae</taxon>
        <taxon>Poodae</taxon>
        <taxon>Poeae</taxon>
        <taxon>Poeae Chloroplast Group 2 (Poeae type)</taxon>
        <taxon>Loliodinae</taxon>
        <taxon>Loliinae</taxon>
        <taxon>Lolium</taxon>
    </lineage>
</organism>
<evidence type="ECO:0000256" key="4">
    <source>
        <dbReference type="ARBA" id="ARBA00023163"/>
    </source>
</evidence>
<dbReference type="InterPro" id="IPR015300">
    <property type="entry name" value="DNA-bd_pseudobarrel_sf"/>
</dbReference>